<dbReference type="Gene3D" id="3.40.1360.10">
    <property type="match status" value="1"/>
</dbReference>
<evidence type="ECO:0000256" key="1">
    <source>
        <dbReference type="ARBA" id="ARBA00022478"/>
    </source>
</evidence>
<dbReference type="SMART" id="SM00400">
    <property type="entry name" value="ZnF_CHCC"/>
    <property type="match status" value="1"/>
</dbReference>
<proteinExistence type="predicted"/>
<dbReference type="GO" id="GO:0006269">
    <property type="term" value="P:DNA replication, synthesis of primer"/>
    <property type="evidence" value="ECO:0007669"/>
    <property type="project" value="UniProtKB-KW"/>
</dbReference>
<evidence type="ECO:0000256" key="7">
    <source>
        <dbReference type="ARBA" id="ARBA00022771"/>
    </source>
</evidence>
<dbReference type="SMART" id="SM00493">
    <property type="entry name" value="TOPRIM"/>
    <property type="match status" value="1"/>
</dbReference>
<dbReference type="CDD" id="cd03364">
    <property type="entry name" value="TOPRIM_DnaG_primases"/>
    <property type="match status" value="1"/>
</dbReference>
<keyword evidence="7" id="KW-0863">Zinc-finger</keyword>
<dbReference type="Pfam" id="PF13662">
    <property type="entry name" value="Toprim_4"/>
    <property type="match status" value="1"/>
</dbReference>
<sequence>MGDLRDMQWTGNTNVYSEEQIEAVLNDLGLEIDSETSRDFICFCPFHNNTETPSFSVSKATGVFLCFNAMCSERGNLVELVKRKSAFPLKEFEAMRFILKRKTGAKLTAQQKIEKIKKQRVDFDTMPAAPFDRMYESFWSYPDAVRYMVEERGFDEDVLHEFYIGYSAKNDMITVPMHDPEGNYIGLIGRALESKRFKNSTALPVSRTMWNLHRAKKAGDTVIICEASFDAMRIHQAGYPNVVALLGGNLSNLHIDLLERYFSGIVIMTDFDDKSKYVQKNCRKCEDPNDCQGHNPGRELGNLIASRVRGKRVRWAATDFKLVYPHGAKDAGDMTDDEIVHCIKNSVSNFEYQQWRLT</sequence>
<organism evidence="12 13">
    <name type="scientific">Streptomyces phage LukeCage</name>
    <dbReference type="NCBI Taxonomy" id="2283304"/>
    <lineage>
        <taxon>Viruses</taxon>
        <taxon>Duplodnaviria</taxon>
        <taxon>Heunggongvirae</taxon>
        <taxon>Uroviricota</taxon>
        <taxon>Caudoviricetes</taxon>
        <taxon>Stanwilliamsviridae</taxon>
        <taxon>Boydwoodruffvirinae</taxon>
        <taxon>Karimacvirus</taxon>
        <taxon>Karimacvirus lukecage</taxon>
        <taxon>Streptomyces virus LukeCage</taxon>
    </lineage>
</organism>
<dbReference type="GO" id="GO:0003677">
    <property type="term" value="F:DNA binding"/>
    <property type="evidence" value="ECO:0007669"/>
    <property type="project" value="InterPro"/>
</dbReference>
<dbReference type="InterPro" id="IPR034151">
    <property type="entry name" value="TOPRIM_DnaG_bac"/>
</dbReference>
<keyword evidence="5" id="KW-0235">DNA replication</keyword>
<evidence type="ECO:0000313" key="13">
    <source>
        <dbReference type="Proteomes" id="UP000259834"/>
    </source>
</evidence>
<evidence type="ECO:0000256" key="9">
    <source>
        <dbReference type="ARBA" id="ARBA00023163"/>
    </source>
</evidence>
<dbReference type="Proteomes" id="UP000259834">
    <property type="component" value="Segment"/>
</dbReference>
<dbReference type="PANTHER" id="PTHR30313:SF2">
    <property type="entry name" value="DNA PRIMASE"/>
    <property type="match status" value="1"/>
</dbReference>
<keyword evidence="8" id="KW-0862">Zinc</keyword>
<dbReference type="InterPro" id="IPR036977">
    <property type="entry name" value="DNA_primase_Znf_CHC2"/>
</dbReference>
<feature type="domain" description="Toprim" evidence="11">
    <location>
        <begin position="220"/>
        <end position="313"/>
    </location>
</feature>
<keyword evidence="1" id="KW-0240">DNA-directed RNA polymerase</keyword>
<dbReference type="SUPFAM" id="SSF56731">
    <property type="entry name" value="DNA primase core"/>
    <property type="match status" value="1"/>
</dbReference>
<evidence type="ECO:0000256" key="8">
    <source>
        <dbReference type="ARBA" id="ARBA00022833"/>
    </source>
</evidence>
<dbReference type="GO" id="GO:0000428">
    <property type="term" value="C:DNA-directed RNA polymerase complex"/>
    <property type="evidence" value="ECO:0007669"/>
    <property type="project" value="UniProtKB-KW"/>
</dbReference>
<reference evidence="12 13" key="1">
    <citation type="submission" date="2018-07" db="EMBL/GenBank/DDBJ databases">
        <authorList>
            <person name="Gillick B.D."/>
            <person name="Moore J."/>
            <person name="Davilla D."/>
            <person name="Asghedom D."/>
            <person name="Smith B.R."/>
            <person name="Klug H."/>
            <person name="Hughes L.E."/>
            <person name="Garlena R.A."/>
            <person name="Russell D.A."/>
            <person name="Pope W.H."/>
            <person name="Jacobs-Sera D."/>
            <person name="Hatfull G.F."/>
        </authorList>
    </citation>
    <scope>NUCLEOTIDE SEQUENCE [LARGE SCALE GENOMIC DNA]</scope>
</reference>
<keyword evidence="2" id="KW-0639">Primosome</keyword>
<dbReference type="EMBL" id="MH590597">
    <property type="protein sequence ID" value="AXH69605.1"/>
    <property type="molecule type" value="Genomic_DNA"/>
</dbReference>
<dbReference type="Pfam" id="PF01807">
    <property type="entry name" value="Zn_ribbon_DnaG"/>
    <property type="match status" value="1"/>
</dbReference>
<gene>
    <name evidence="12" type="primary">79</name>
    <name evidence="12" type="ORF">SEA_LUKECAGE_79</name>
</gene>
<dbReference type="InterPro" id="IPR002694">
    <property type="entry name" value="Znf_CHC2"/>
</dbReference>
<keyword evidence="13" id="KW-1185">Reference proteome</keyword>
<keyword evidence="3" id="KW-0808">Transferase</keyword>
<dbReference type="GO" id="GO:0003899">
    <property type="term" value="F:DNA-directed RNA polymerase activity"/>
    <property type="evidence" value="ECO:0007669"/>
    <property type="project" value="InterPro"/>
</dbReference>
<keyword evidence="9" id="KW-0804">Transcription</keyword>
<evidence type="ECO:0000256" key="5">
    <source>
        <dbReference type="ARBA" id="ARBA00022705"/>
    </source>
</evidence>
<evidence type="ECO:0000256" key="2">
    <source>
        <dbReference type="ARBA" id="ARBA00022515"/>
    </source>
</evidence>
<keyword evidence="6" id="KW-0479">Metal-binding</keyword>
<evidence type="ECO:0000259" key="10">
    <source>
        <dbReference type="SMART" id="SM00400"/>
    </source>
</evidence>
<dbReference type="InterPro" id="IPR050219">
    <property type="entry name" value="DnaG_primase"/>
</dbReference>
<dbReference type="PANTHER" id="PTHR30313">
    <property type="entry name" value="DNA PRIMASE"/>
    <property type="match status" value="1"/>
</dbReference>
<evidence type="ECO:0000313" key="12">
    <source>
        <dbReference type="EMBL" id="AXH69605.1"/>
    </source>
</evidence>
<evidence type="ECO:0000256" key="3">
    <source>
        <dbReference type="ARBA" id="ARBA00022679"/>
    </source>
</evidence>
<dbReference type="GO" id="GO:0008270">
    <property type="term" value="F:zinc ion binding"/>
    <property type="evidence" value="ECO:0007669"/>
    <property type="project" value="UniProtKB-KW"/>
</dbReference>
<dbReference type="RefSeq" id="YP_009840003.1">
    <property type="nucleotide sequence ID" value="NC_048723.1"/>
</dbReference>
<evidence type="ECO:0000256" key="6">
    <source>
        <dbReference type="ARBA" id="ARBA00022723"/>
    </source>
</evidence>
<dbReference type="KEGG" id="vg:55610067"/>
<evidence type="ECO:0000256" key="4">
    <source>
        <dbReference type="ARBA" id="ARBA00022695"/>
    </source>
</evidence>
<name>A0A345MGC4_9CAUD</name>
<protein>
    <submittedName>
        <fullName evidence="12">DNA primase</fullName>
    </submittedName>
</protein>
<dbReference type="InterPro" id="IPR006171">
    <property type="entry name" value="TOPRIM_dom"/>
</dbReference>
<keyword evidence="4" id="KW-0548">Nucleotidyltransferase</keyword>
<dbReference type="Gene3D" id="3.90.580.10">
    <property type="entry name" value="Zinc finger, CHC2-type domain"/>
    <property type="match status" value="1"/>
</dbReference>
<evidence type="ECO:0000259" key="11">
    <source>
        <dbReference type="SMART" id="SM00493"/>
    </source>
</evidence>
<dbReference type="SUPFAM" id="SSF57783">
    <property type="entry name" value="Zinc beta-ribbon"/>
    <property type="match status" value="1"/>
</dbReference>
<accession>A0A345MGC4</accession>
<dbReference type="GeneID" id="55610067"/>
<feature type="domain" description="Zinc finger CHC2-type" evidence="10">
    <location>
        <begin position="40"/>
        <end position="99"/>
    </location>
</feature>